<dbReference type="PANTHER" id="PTHR33116">
    <property type="entry name" value="REVERSE TRANSCRIPTASE ZINC-BINDING DOMAIN-CONTAINING PROTEIN-RELATED-RELATED"/>
    <property type="match status" value="1"/>
</dbReference>
<name>A0ABR0WSD6_REHGL</name>
<protein>
    <recommendedName>
        <fullName evidence="1">Reverse transcriptase domain-containing protein</fullName>
    </recommendedName>
</protein>
<dbReference type="InterPro" id="IPR043502">
    <property type="entry name" value="DNA/RNA_pol_sf"/>
</dbReference>
<proteinExistence type="predicted"/>
<comment type="caution">
    <text evidence="2">The sequence shown here is derived from an EMBL/GenBank/DDBJ whole genome shotgun (WGS) entry which is preliminary data.</text>
</comment>
<dbReference type="EMBL" id="JABTTQ020000008">
    <property type="protein sequence ID" value="KAK6150433.1"/>
    <property type="molecule type" value="Genomic_DNA"/>
</dbReference>
<sequence length="276" mass="31796">MECVSTTSYSLSINGSTYGLFKGQRGLRQGDPLCPYLFVICLEYLSRLINKKTTNTHFNYHPTCGPLNITHLAFADDLMLLSRGDNISIQILIDCLKDFGLKSGLQMNVLKSNIYMAGIGERETEEIFEFSQLVRGTMPFRYLGVPLAAESFPLPDQVRKNVIKLCRNFLWGSKKACVAWKTCCLPKHEGGLGLRDIKSWNHALLAKILRNIHANKQTLWYCWIHHYYLRNRSIWDWNVHTSDSPLIKNILRIRDRLIDTCGSQQSTEQKIEYWST</sequence>
<evidence type="ECO:0000313" key="2">
    <source>
        <dbReference type="EMBL" id="KAK6150433.1"/>
    </source>
</evidence>
<evidence type="ECO:0000259" key="1">
    <source>
        <dbReference type="PROSITE" id="PS50878"/>
    </source>
</evidence>
<dbReference type="InterPro" id="IPR000477">
    <property type="entry name" value="RT_dom"/>
</dbReference>
<feature type="domain" description="Reverse transcriptase" evidence="1">
    <location>
        <begin position="1"/>
        <end position="147"/>
    </location>
</feature>
<gene>
    <name evidence="2" type="ORF">DH2020_015365</name>
</gene>
<reference evidence="2 3" key="1">
    <citation type="journal article" date="2021" name="Comput. Struct. Biotechnol. J.">
        <title>De novo genome assembly of the potent medicinal plant Rehmannia glutinosa using nanopore technology.</title>
        <authorList>
            <person name="Ma L."/>
            <person name="Dong C."/>
            <person name="Song C."/>
            <person name="Wang X."/>
            <person name="Zheng X."/>
            <person name="Niu Y."/>
            <person name="Chen S."/>
            <person name="Feng W."/>
        </authorList>
    </citation>
    <scope>NUCLEOTIDE SEQUENCE [LARGE SCALE GENOMIC DNA]</scope>
    <source>
        <strain evidence="2">DH-2019</strain>
    </source>
</reference>
<dbReference type="PANTHER" id="PTHR33116:SF80">
    <property type="entry name" value="REVERSE TRANSCRIPTASE ZINC-BINDING DOMAIN-CONTAINING PROTEIN"/>
    <property type="match status" value="1"/>
</dbReference>
<dbReference type="Proteomes" id="UP001318860">
    <property type="component" value="Unassembled WGS sequence"/>
</dbReference>
<evidence type="ECO:0000313" key="3">
    <source>
        <dbReference type="Proteomes" id="UP001318860"/>
    </source>
</evidence>
<accession>A0ABR0WSD6</accession>
<organism evidence="2 3">
    <name type="scientific">Rehmannia glutinosa</name>
    <name type="common">Chinese foxglove</name>
    <dbReference type="NCBI Taxonomy" id="99300"/>
    <lineage>
        <taxon>Eukaryota</taxon>
        <taxon>Viridiplantae</taxon>
        <taxon>Streptophyta</taxon>
        <taxon>Embryophyta</taxon>
        <taxon>Tracheophyta</taxon>
        <taxon>Spermatophyta</taxon>
        <taxon>Magnoliopsida</taxon>
        <taxon>eudicotyledons</taxon>
        <taxon>Gunneridae</taxon>
        <taxon>Pentapetalae</taxon>
        <taxon>asterids</taxon>
        <taxon>lamiids</taxon>
        <taxon>Lamiales</taxon>
        <taxon>Orobanchaceae</taxon>
        <taxon>Rehmannieae</taxon>
        <taxon>Rehmannia</taxon>
    </lineage>
</organism>
<keyword evidence="3" id="KW-1185">Reference proteome</keyword>
<dbReference type="Pfam" id="PF00078">
    <property type="entry name" value="RVT_1"/>
    <property type="match status" value="1"/>
</dbReference>
<dbReference type="PROSITE" id="PS50878">
    <property type="entry name" value="RT_POL"/>
    <property type="match status" value="1"/>
</dbReference>
<dbReference type="SUPFAM" id="SSF56672">
    <property type="entry name" value="DNA/RNA polymerases"/>
    <property type="match status" value="1"/>
</dbReference>